<evidence type="ECO:0000256" key="1">
    <source>
        <dbReference type="ARBA" id="ARBA00005953"/>
    </source>
</evidence>
<dbReference type="SUPFAM" id="SSF54637">
    <property type="entry name" value="Thioesterase/thiol ester dehydrase-isomerase"/>
    <property type="match status" value="1"/>
</dbReference>
<keyword evidence="2 3" id="KW-0378">Hydrolase</keyword>
<reference evidence="4" key="1">
    <citation type="journal article" date="2019" name="Int. J. Syst. Evol. Microbiol.">
        <title>The Global Catalogue of Microorganisms (GCM) 10K type strain sequencing project: providing services to taxonomists for standard genome sequencing and annotation.</title>
        <authorList>
            <consortium name="The Broad Institute Genomics Platform"/>
            <consortium name="The Broad Institute Genome Sequencing Center for Infectious Disease"/>
            <person name="Wu L."/>
            <person name="Ma J."/>
        </authorList>
    </citation>
    <scope>NUCLEOTIDE SEQUENCE [LARGE SCALE GENOMIC DNA]</scope>
    <source>
        <strain evidence="4">JCM 30234</strain>
    </source>
</reference>
<dbReference type="PANTHER" id="PTHR31793:SF27">
    <property type="entry name" value="NOVEL THIOESTERASE SUPERFAMILY DOMAIN AND SAPOSIN A-TYPE DOMAIN CONTAINING PROTEIN (0610012H03RIK)"/>
    <property type="match status" value="1"/>
</dbReference>
<dbReference type="CDD" id="cd00586">
    <property type="entry name" value="4HBT"/>
    <property type="match status" value="1"/>
</dbReference>
<dbReference type="GO" id="GO:0016787">
    <property type="term" value="F:hydrolase activity"/>
    <property type="evidence" value="ECO:0007669"/>
    <property type="project" value="UniProtKB-KW"/>
</dbReference>
<comment type="caution">
    <text evidence="3">The sequence shown here is derived from an EMBL/GenBank/DDBJ whole genome shotgun (WGS) entry which is preliminary data.</text>
</comment>
<keyword evidence="4" id="KW-1185">Reference proteome</keyword>
<proteinExistence type="inferred from homology"/>
<accession>A0ABW2UU76</accession>
<evidence type="ECO:0000313" key="3">
    <source>
        <dbReference type="EMBL" id="MFC7746109.1"/>
    </source>
</evidence>
<dbReference type="EMBL" id="JBHTGR010000004">
    <property type="protein sequence ID" value="MFC7746109.1"/>
    <property type="molecule type" value="Genomic_DNA"/>
</dbReference>
<protein>
    <submittedName>
        <fullName evidence="3">Acyl-CoA thioesterase</fullName>
        <ecNumber evidence="3">3.1.2.-</ecNumber>
    </submittedName>
</protein>
<gene>
    <name evidence="3" type="ORF">ACFQU8_02490</name>
</gene>
<name>A0ABW2UU76_9BACI</name>
<dbReference type="Proteomes" id="UP001596620">
    <property type="component" value="Unassembled WGS sequence"/>
</dbReference>
<dbReference type="EC" id="3.1.2.-" evidence="3"/>
<dbReference type="InterPro" id="IPR029069">
    <property type="entry name" value="HotDog_dom_sf"/>
</dbReference>
<dbReference type="PANTHER" id="PTHR31793">
    <property type="entry name" value="4-HYDROXYBENZOYL-COA THIOESTERASE FAMILY MEMBER"/>
    <property type="match status" value="1"/>
</dbReference>
<organism evidence="3 4">
    <name type="scientific">Lentibacillus kimchii</name>
    <dbReference type="NCBI Taxonomy" id="1542911"/>
    <lineage>
        <taxon>Bacteria</taxon>
        <taxon>Bacillati</taxon>
        <taxon>Bacillota</taxon>
        <taxon>Bacilli</taxon>
        <taxon>Bacillales</taxon>
        <taxon>Bacillaceae</taxon>
        <taxon>Lentibacillus</taxon>
    </lineage>
</organism>
<evidence type="ECO:0000313" key="4">
    <source>
        <dbReference type="Proteomes" id="UP001596620"/>
    </source>
</evidence>
<dbReference type="Pfam" id="PF13279">
    <property type="entry name" value="4HBT_2"/>
    <property type="match status" value="1"/>
</dbReference>
<sequence length="133" mass="14675">MKEMDVKPRVAETDMLGHINNATYFVYMEEARLTFLGELGIQVGNGDFSLVLVSAKCDFIRQGFYGNVITIDTTVTKIGRTSVTLISQMFDKASGHLIAKGQATIVYFDIEQQKSAELPDSFKAKLQAKLASS</sequence>
<dbReference type="InterPro" id="IPR050563">
    <property type="entry name" value="4-hydroxybenzoyl-CoA_TE"/>
</dbReference>
<evidence type="ECO:0000256" key="2">
    <source>
        <dbReference type="ARBA" id="ARBA00022801"/>
    </source>
</evidence>
<dbReference type="RefSeq" id="WP_382357590.1">
    <property type="nucleotide sequence ID" value="NZ_JBHTGR010000004.1"/>
</dbReference>
<comment type="similarity">
    <text evidence="1">Belongs to the 4-hydroxybenzoyl-CoA thioesterase family.</text>
</comment>
<dbReference type="Gene3D" id="3.10.129.10">
    <property type="entry name" value="Hotdog Thioesterase"/>
    <property type="match status" value="1"/>
</dbReference>